<accession>A0A1H0P706</accession>
<reference evidence="1 2" key="1">
    <citation type="submission" date="2016-10" db="EMBL/GenBank/DDBJ databases">
        <authorList>
            <person name="de Groot N.N."/>
        </authorList>
    </citation>
    <scope>NUCLEOTIDE SEQUENCE [LARGE SCALE GENOMIC DNA]</scope>
    <source>
        <strain evidence="1 2">StLB037</strain>
    </source>
</reference>
<proteinExistence type="predicted"/>
<gene>
    <name evidence="1" type="ORF">SAMN04487788_1795</name>
</gene>
<sequence>MAPITVAPAADAAAAALGSSDWQSGLPAPGAGGDGCGSGLAGFASVIAQFVQPLEELLEQVTGDPAGLYHASHAWEVYAGDVQAVSQILNDTLAQIQGHVQGITAAVVEGSLRVLSAATHSIADWSKVVSQVLQLCVRAVEIMRSLVCSGFELLSSAAGVIGDVLFGSWPWEVDEKTQAIRDFANNCAQVIDEVVENIDRVLQALRELVRLLTDLYRAIIPFHQDLENLIGQLLADYPPGDIPGLGGLPGLVPGDGSLGDTYNPGRVPYPGSDHVFRHEYSQGYQHQYDLGTTDMTTAELNAMLRQQFGHVFLPSREGDNGQLNMQLTGEGQIIHTSLFGMGVPGVTAGDILVQQVTDDGFVIAAQPGHPEWPGEVAFRLRNVDGRAVFEVTGSYNDTILANLGFDGNTNGAYAGISDVSIWADMQYRLEDMMNYGPS</sequence>
<dbReference type="RefSeq" id="WP_143017878.1">
    <property type="nucleotide sequence ID" value="NZ_FNJN01000003.1"/>
</dbReference>
<evidence type="ECO:0000313" key="2">
    <source>
        <dbReference type="Proteomes" id="UP000186456"/>
    </source>
</evidence>
<evidence type="ECO:0000313" key="1">
    <source>
        <dbReference type="EMBL" id="SDP00741.1"/>
    </source>
</evidence>
<dbReference type="EMBL" id="FNJN01000003">
    <property type="protein sequence ID" value="SDP00741.1"/>
    <property type="molecule type" value="Genomic_DNA"/>
</dbReference>
<dbReference type="AlphaFoldDB" id="A0A1H0P706"/>
<protein>
    <submittedName>
        <fullName evidence="1">Uncharacterized protein</fullName>
    </submittedName>
</protein>
<name>A0A1H0P706_MICTS</name>
<organism evidence="1 2">
    <name type="scientific">Microbacterium testaceum (strain StLB037)</name>
    <dbReference type="NCBI Taxonomy" id="979556"/>
    <lineage>
        <taxon>Bacteria</taxon>
        <taxon>Bacillati</taxon>
        <taxon>Actinomycetota</taxon>
        <taxon>Actinomycetes</taxon>
        <taxon>Micrococcales</taxon>
        <taxon>Microbacteriaceae</taxon>
        <taxon>Microbacterium</taxon>
    </lineage>
</organism>
<dbReference type="Proteomes" id="UP000186456">
    <property type="component" value="Unassembled WGS sequence"/>
</dbReference>